<dbReference type="Proteomes" id="UP000276133">
    <property type="component" value="Unassembled WGS sequence"/>
</dbReference>
<name>A0A3M7TAH2_BRAPC</name>
<comment type="caution">
    <text evidence="1">The sequence shown here is derived from an EMBL/GenBank/DDBJ whole genome shotgun (WGS) entry which is preliminary data.</text>
</comment>
<organism evidence="1 2">
    <name type="scientific">Brachionus plicatilis</name>
    <name type="common">Marine rotifer</name>
    <name type="synonym">Brachionus muelleri</name>
    <dbReference type="NCBI Taxonomy" id="10195"/>
    <lineage>
        <taxon>Eukaryota</taxon>
        <taxon>Metazoa</taxon>
        <taxon>Spiralia</taxon>
        <taxon>Gnathifera</taxon>
        <taxon>Rotifera</taxon>
        <taxon>Eurotatoria</taxon>
        <taxon>Monogononta</taxon>
        <taxon>Pseudotrocha</taxon>
        <taxon>Ploima</taxon>
        <taxon>Brachionidae</taxon>
        <taxon>Brachionus</taxon>
    </lineage>
</organism>
<accession>A0A3M7TAH2</accession>
<reference evidence="1 2" key="1">
    <citation type="journal article" date="2018" name="Sci. Rep.">
        <title>Genomic signatures of local adaptation to the degree of environmental predictability in rotifers.</title>
        <authorList>
            <person name="Franch-Gras L."/>
            <person name="Hahn C."/>
            <person name="Garcia-Roger E.M."/>
            <person name="Carmona M.J."/>
            <person name="Serra M."/>
            <person name="Gomez A."/>
        </authorList>
    </citation>
    <scope>NUCLEOTIDE SEQUENCE [LARGE SCALE GENOMIC DNA]</scope>
    <source>
        <strain evidence="1">HYR1</strain>
    </source>
</reference>
<evidence type="ECO:0000313" key="1">
    <source>
        <dbReference type="EMBL" id="RNA44927.1"/>
    </source>
</evidence>
<evidence type="ECO:0000313" key="2">
    <source>
        <dbReference type="Proteomes" id="UP000276133"/>
    </source>
</evidence>
<keyword evidence="2" id="KW-1185">Reference proteome</keyword>
<dbReference type="EMBL" id="REGN01000044">
    <property type="protein sequence ID" value="RNA44927.1"/>
    <property type="molecule type" value="Genomic_DNA"/>
</dbReference>
<dbReference type="AlphaFoldDB" id="A0A3M7TAH2"/>
<proteinExistence type="predicted"/>
<protein>
    <submittedName>
        <fullName evidence="1">Uncharacterized protein</fullName>
    </submittedName>
</protein>
<sequence length="87" mass="10432">MIDQSDIRIENEMTCLIDRIHESLPRIFLKSARMSEKETCQCKSFERKILYAKFRNAEIEEITDKLRTLIRYEAFKQDRKKTSISLS</sequence>
<gene>
    <name evidence="1" type="ORF">BpHYR1_008665</name>
</gene>